<dbReference type="GO" id="GO:0045259">
    <property type="term" value="C:proton-transporting ATP synthase complex"/>
    <property type="evidence" value="ECO:0007669"/>
    <property type="project" value="UniProtKB-KW"/>
</dbReference>
<accession>A0A0A7DUN7</accession>
<evidence type="ECO:0000256" key="10">
    <source>
        <dbReference type="ARBA" id="ARBA00023128"/>
    </source>
</evidence>
<dbReference type="RefSeq" id="YP_009114934.1">
    <property type="nucleotide sequence ID" value="NC_026104.1"/>
</dbReference>
<dbReference type="Pfam" id="PF00895">
    <property type="entry name" value="ATP-synt_8"/>
    <property type="match status" value="1"/>
</dbReference>
<comment type="subunit">
    <text evidence="3">F-type ATPases have 2 components, CF(1) - the catalytic core - and CF(0) - the membrane proton channel.</text>
</comment>
<comment type="similarity">
    <text evidence="2 12">Belongs to the ATPase protein 8 family.</text>
</comment>
<dbReference type="EMBL" id="KM199685">
    <property type="protein sequence ID" value="AIX03639.1"/>
    <property type="molecule type" value="Genomic_DNA"/>
</dbReference>
<evidence type="ECO:0000256" key="3">
    <source>
        <dbReference type="ARBA" id="ARBA00011291"/>
    </source>
</evidence>
<dbReference type="GO" id="GO:0015986">
    <property type="term" value="P:proton motive force-driven ATP synthesis"/>
    <property type="evidence" value="ECO:0007669"/>
    <property type="project" value="InterPro"/>
</dbReference>
<dbReference type="GO" id="GO:0031966">
    <property type="term" value="C:mitochondrial membrane"/>
    <property type="evidence" value="ECO:0007669"/>
    <property type="project" value="UniProtKB-SubCell"/>
</dbReference>
<geneLocation type="mitochondrion" evidence="13"/>
<evidence type="ECO:0000256" key="2">
    <source>
        <dbReference type="ARBA" id="ARBA00008892"/>
    </source>
</evidence>
<keyword evidence="9 12" id="KW-0406">Ion transport</keyword>
<keyword evidence="11" id="KW-0472">Membrane</keyword>
<evidence type="ECO:0000256" key="12">
    <source>
        <dbReference type="RuleBase" id="RU003661"/>
    </source>
</evidence>
<keyword evidence="8" id="KW-1133">Transmembrane helix</keyword>
<evidence type="ECO:0000256" key="11">
    <source>
        <dbReference type="ARBA" id="ARBA00023136"/>
    </source>
</evidence>
<evidence type="ECO:0000256" key="7">
    <source>
        <dbReference type="ARBA" id="ARBA00022781"/>
    </source>
</evidence>
<dbReference type="InterPro" id="IPR001421">
    <property type="entry name" value="ATP8_metazoa"/>
</dbReference>
<dbReference type="GeneID" id="22833517"/>
<organism evidence="13">
    <name type="scientific">Acroneuria hainana</name>
    <dbReference type="NCBI Taxonomy" id="1571577"/>
    <lineage>
        <taxon>Eukaryota</taxon>
        <taxon>Metazoa</taxon>
        <taxon>Ecdysozoa</taxon>
        <taxon>Arthropoda</taxon>
        <taxon>Hexapoda</taxon>
        <taxon>Insecta</taxon>
        <taxon>Pterygota</taxon>
        <taxon>Neoptera</taxon>
        <taxon>Polyneoptera</taxon>
        <taxon>Plecoptera</taxon>
        <taxon>Perloidea</taxon>
        <taxon>Perlidae</taxon>
        <taxon>Acroneuria</taxon>
    </lineage>
</organism>
<protein>
    <recommendedName>
        <fullName evidence="12">ATP synthase complex subunit 8</fullName>
    </recommendedName>
</protein>
<keyword evidence="7 12" id="KW-0375">Hydrogen ion transport</keyword>
<evidence type="ECO:0000256" key="1">
    <source>
        <dbReference type="ARBA" id="ARBA00004304"/>
    </source>
</evidence>
<reference evidence="13" key="1">
    <citation type="journal article" date="2015" name="Gene">
        <title>The complete mitochondrial genome and its remarkable secondary structure for a stonefly Acroneuria hainana Wu (Insecta: Plecoptera, Perlidae).</title>
        <authorList>
            <person name="Huang M."/>
            <person name="Wang Y."/>
            <person name="Liu X."/>
            <person name="Li W."/>
            <person name="Kang Z."/>
            <person name="Wang K."/>
            <person name="Li X."/>
            <person name="Yang D."/>
        </authorList>
    </citation>
    <scope>NUCLEOTIDE SEQUENCE</scope>
</reference>
<evidence type="ECO:0000256" key="5">
    <source>
        <dbReference type="ARBA" id="ARBA00022547"/>
    </source>
</evidence>
<keyword evidence="5 12" id="KW-0138">CF(0)</keyword>
<sequence>MPQMAPISWLFLFLIFCATLLLFNFLNYFSFAPEAPLATPELMISNFPMNWMW</sequence>
<proteinExistence type="inferred from homology"/>
<dbReference type="GO" id="GO:0015078">
    <property type="term" value="F:proton transmembrane transporter activity"/>
    <property type="evidence" value="ECO:0007669"/>
    <property type="project" value="InterPro"/>
</dbReference>
<name>A0A0A7DUN7_9NEOP</name>
<keyword evidence="4 12" id="KW-0813">Transport</keyword>
<keyword evidence="10 12" id="KW-0496">Mitochondrion</keyword>
<dbReference type="AlphaFoldDB" id="A0A0A7DUN7"/>
<evidence type="ECO:0000256" key="8">
    <source>
        <dbReference type="ARBA" id="ARBA00022989"/>
    </source>
</evidence>
<evidence type="ECO:0000313" key="13">
    <source>
        <dbReference type="EMBL" id="AIX03639.1"/>
    </source>
</evidence>
<dbReference type="CTD" id="4509"/>
<gene>
    <name evidence="13" type="primary">ATP8</name>
</gene>
<evidence type="ECO:0000256" key="6">
    <source>
        <dbReference type="ARBA" id="ARBA00022692"/>
    </source>
</evidence>
<evidence type="ECO:0000256" key="9">
    <source>
        <dbReference type="ARBA" id="ARBA00023065"/>
    </source>
</evidence>
<evidence type="ECO:0000256" key="4">
    <source>
        <dbReference type="ARBA" id="ARBA00022448"/>
    </source>
</evidence>
<keyword evidence="6 12" id="KW-0812">Transmembrane</keyword>
<comment type="subcellular location">
    <subcellularLocation>
        <location evidence="1 12">Mitochondrion membrane</location>
        <topology evidence="1 12">Single-pass membrane protein</topology>
    </subcellularLocation>
</comment>